<evidence type="ECO:0000313" key="2">
    <source>
        <dbReference type="Proteomes" id="UP000269542"/>
    </source>
</evidence>
<organism evidence="1 2">
    <name type="scientific">Trueperella bialowiezensis</name>
    <dbReference type="NCBI Taxonomy" id="312285"/>
    <lineage>
        <taxon>Bacteria</taxon>
        <taxon>Bacillati</taxon>
        <taxon>Actinomycetota</taxon>
        <taxon>Actinomycetes</taxon>
        <taxon>Actinomycetales</taxon>
        <taxon>Actinomycetaceae</taxon>
        <taxon>Trueperella</taxon>
    </lineage>
</organism>
<evidence type="ECO:0000313" key="1">
    <source>
        <dbReference type="EMBL" id="VEI13140.1"/>
    </source>
</evidence>
<name>A0A448PE01_9ACTO</name>
<dbReference type="EMBL" id="LR134476">
    <property type="protein sequence ID" value="VEI13140.1"/>
    <property type="molecule type" value="Genomic_DNA"/>
</dbReference>
<gene>
    <name evidence="1" type="ORF">NCTC13354_00846</name>
</gene>
<reference evidence="1 2" key="1">
    <citation type="submission" date="2018-12" db="EMBL/GenBank/DDBJ databases">
        <authorList>
            <consortium name="Pathogen Informatics"/>
        </authorList>
    </citation>
    <scope>NUCLEOTIDE SEQUENCE [LARGE SCALE GENOMIC DNA]</scope>
    <source>
        <strain evidence="1 2">NCTC13354</strain>
    </source>
</reference>
<dbReference type="RefSeq" id="WP_126416288.1">
    <property type="nucleotide sequence ID" value="NZ_LR134476.1"/>
</dbReference>
<protein>
    <recommendedName>
        <fullName evidence="3">TQXA domain</fullName>
    </recommendedName>
</protein>
<proteinExistence type="predicted"/>
<dbReference type="OrthoDB" id="3242564at2"/>
<dbReference type="Proteomes" id="UP000269542">
    <property type="component" value="Chromosome"/>
</dbReference>
<dbReference type="AlphaFoldDB" id="A0A448PE01"/>
<keyword evidence="2" id="KW-1185">Reference proteome</keyword>
<accession>A0A448PE01</accession>
<evidence type="ECO:0008006" key="3">
    <source>
        <dbReference type="Google" id="ProtNLM"/>
    </source>
</evidence>
<dbReference type="KEGG" id="tbw:NCTC13354_00846"/>
<sequence length="364" mass="38527">MSVNDKIGVKSRSAAIVAALTLLLTLFVPSVARADWDASVGRGLDVPGVNAVGYLRLGPHYVETPSIDGQTVEETPIWCINARLADPGPNEMTSIETLTDASQWGPTELTVTTPQMAWLLNKYQYNQEDVNLAALAYLIHVNFESNKTGHAQIAVNELIGSVRANLPQVEQRAQQYVQEARQSAVVGYESGGVTGDGQRTGAINGLGQKNGAGSYVAGLPLSVTLNGPAVFDATGTNTWSGTTKSEPVSLTWSATGNGTVSYKAVYHSEVRRTLTKFGADGRVQDMLSYGNRPGSDPREITVDGPSWRVIFDFQPMGVSNVAKISEYGTAASDTAICPGLSHSVNPAGKAASSLRGSIANTPTR</sequence>